<dbReference type="EMBL" id="CP001472">
    <property type="protein sequence ID" value="ACO32961.1"/>
    <property type="molecule type" value="Genomic_DNA"/>
</dbReference>
<keyword evidence="1" id="KW-1133">Transmembrane helix</keyword>
<dbReference type="Proteomes" id="UP000002207">
    <property type="component" value="Chromosome"/>
</dbReference>
<proteinExistence type="predicted"/>
<dbReference type="OrthoDB" id="6058642at2"/>
<dbReference type="STRING" id="240015.ACP_3513"/>
<dbReference type="InParanoid" id="C1F742"/>
<protein>
    <recommendedName>
        <fullName evidence="2">DUF6249 domain-containing protein</fullName>
    </recommendedName>
</protein>
<keyword evidence="1" id="KW-0472">Membrane</keyword>
<gene>
    <name evidence="3" type="ordered locus">ACP_3513</name>
</gene>
<dbReference type="Pfam" id="PF19762">
    <property type="entry name" value="DUF6249"/>
    <property type="match status" value="1"/>
</dbReference>
<feature type="transmembrane region" description="Helical" evidence="1">
    <location>
        <begin position="69"/>
        <end position="88"/>
    </location>
</feature>
<dbReference type="AlphaFoldDB" id="C1F742"/>
<evidence type="ECO:0000256" key="1">
    <source>
        <dbReference type="SAM" id="Phobius"/>
    </source>
</evidence>
<evidence type="ECO:0000313" key="3">
    <source>
        <dbReference type="EMBL" id="ACO32961.1"/>
    </source>
</evidence>
<feature type="transmembrane region" description="Helical" evidence="1">
    <location>
        <begin position="100"/>
        <end position="119"/>
    </location>
</feature>
<feature type="transmembrane region" description="Helical" evidence="1">
    <location>
        <begin position="6"/>
        <end position="29"/>
    </location>
</feature>
<keyword evidence="1" id="KW-0812">Transmembrane</keyword>
<dbReference type="RefSeq" id="WP_015898540.1">
    <property type="nucleotide sequence ID" value="NC_012483.1"/>
</dbReference>
<name>C1F742_ACIC5</name>
<dbReference type="InterPro" id="IPR046216">
    <property type="entry name" value="DUF6249"/>
</dbReference>
<sequence>MDPASPASVFVPLFVLFPPVLIVLCVLYYRYRRTQERYKLLVQLADKGVELPQQLLVEPHVEYSERRRALVLISAGLGLMAMFAALPFRFDSGTSVQGFWPLGLLPLMTGLGYLASWWLNTRESPRA</sequence>
<keyword evidence="4" id="KW-1185">Reference proteome</keyword>
<feature type="domain" description="DUF6249" evidence="2">
    <location>
        <begin position="9"/>
        <end position="120"/>
    </location>
</feature>
<organism evidence="3 4">
    <name type="scientific">Acidobacterium capsulatum (strain ATCC 51196 / DSM 11244 / BCRC 80197 / JCM 7670 / NBRC 15755 / NCIMB 13165 / 161)</name>
    <dbReference type="NCBI Taxonomy" id="240015"/>
    <lineage>
        <taxon>Bacteria</taxon>
        <taxon>Pseudomonadati</taxon>
        <taxon>Acidobacteriota</taxon>
        <taxon>Terriglobia</taxon>
        <taxon>Terriglobales</taxon>
        <taxon>Acidobacteriaceae</taxon>
        <taxon>Acidobacterium</taxon>
    </lineage>
</organism>
<reference evidence="3 4" key="1">
    <citation type="journal article" date="2009" name="Appl. Environ. Microbiol.">
        <title>Three genomes from the phylum Acidobacteria provide insight into the lifestyles of these microorganisms in soils.</title>
        <authorList>
            <person name="Ward N.L."/>
            <person name="Challacombe J.F."/>
            <person name="Janssen P.H."/>
            <person name="Henrissat B."/>
            <person name="Coutinho P.M."/>
            <person name="Wu M."/>
            <person name="Xie G."/>
            <person name="Haft D.H."/>
            <person name="Sait M."/>
            <person name="Badger J."/>
            <person name="Barabote R.D."/>
            <person name="Bradley B."/>
            <person name="Brettin T.S."/>
            <person name="Brinkac L.M."/>
            <person name="Bruce D."/>
            <person name="Creasy T."/>
            <person name="Daugherty S.C."/>
            <person name="Davidsen T.M."/>
            <person name="DeBoy R.T."/>
            <person name="Detter J.C."/>
            <person name="Dodson R.J."/>
            <person name="Durkin A.S."/>
            <person name="Ganapathy A."/>
            <person name="Gwinn-Giglio M."/>
            <person name="Han C.S."/>
            <person name="Khouri H."/>
            <person name="Kiss H."/>
            <person name="Kothari S.P."/>
            <person name="Madupu R."/>
            <person name="Nelson K.E."/>
            <person name="Nelson W.C."/>
            <person name="Paulsen I."/>
            <person name="Penn K."/>
            <person name="Ren Q."/>
            <person name="Rosovitz M.J."/>
            <person name="Selengut J.D."/>
            <person name="Shrivastava S."/>
            <person name="Sullivan S.A."/>
            <person name="Tapia R."/>
            <person name="Thompson L.S."/>
            <person name="Watkins K.L."/>
            <person name="Yang Q."/>
            <person name="Yu C."/>
            <person name="Zafar N."/>
            <person name="Zhou L."/>
            <person name="Kuske C.R."/>
        </authorList>
    </citation>
    <scope>NUCLEOTIDE SEQUENCE [LARGE SCALE GENOMIC DNA]</scope>
    <source>
        <strain evidence="4">ATCC 51196 / DSM 11244 / BCRC 80197 / JCM 7670 / NBRC 15755 / NCIMB 13165 / 161</strain>
    </source>
</reference>
<evidence type="ECO:0000313" key="4">
    <source>
        <dbReference type="Proteomes" id="UP000002207"/>
    </source>
</evidence>
<dbReference type="HOGENOM" id="CLU_1965741_0_0_0"/>
<evidence type="ECO:0000259" key="2">
    <source>
        <dbReference type="Pfam" id="PF19762"/>
    </source>
</evidence>
<accession>C1F742</accession>
<dbReference type="KEGG" id="aca:ACP_3513"/>